<name>A0A1V0N296_9ARCH</name>
<dbReference type="Proteomes" id="UP000192050">
    <property type="component" value="Chromosome"/>
</dbReference>
<dbReference type="STRING" id="74969.FAD_0337"/>
<dbReference type="GeneID" id="16025502"/>
<dbReference type="PROSITE" id="PS00839">
    <property type="entry name" value="SUMT_1"/>
    <property type="match status" value="1"/>
</dbReference>
<dbReference type="PANTHER" id="PTHR43467:SF2">
    <property type="entry name" value="COBALT-PRECORRIN-2 C(20)-METHYLTRANSFERASE"/>
    <property type="match status" value="1"/>
</dbReference>
<keyword evidence="5" id="KW-0949">S-adenosyl-L-methionine</keyword>
<sequence length="219" mass="24826">MSLFKVVGLGPGDPELITMKGYKAIMDADIVFYPKTSLNSAENILKSLGVNSNRMRELEFPIGSEKISALSREYAGMIMKASRDNLKSVYAVEGEPMLYSTFLDIMPYIDIEFDVIPGISSMNGISAAMKIILATKDEPLLVLPAVKDYSYMEEKIMSYGNVVIFKAIRAREIIKEIIKKNQLTNYYIMSYVSTEKEIIYNNIDDIKDYMTIVVIKRYT</sequence>
<dbReference type="OrthoDB" id="23546at2157"/>
<dbReference type="GeneID" id="31675846"/>
<dbReference type="AlphaFoldDB" id="A0A1V0N296"/>
<evidence type="ECO:0000256" key="1">
    <source>
        <dbReference type="ARBA" id="ARBA00004953"/>
    </source>
</evidence>
<reference evidence="8 10" key="1">
    <citation type="submission" date="2011-10" db="EMBL/GenBank/DDBJ databases">
        <title>Metabolic and evolutionary patterns in the extreme acidophile Ferroplasma acidiphilum.</title>
        <authorList>
            <person name="Golyshina O.V."/>
            <person name="Kozyavkin S.A."/>
            <person name="Tatusov R.L."/>
            <person name="Slesarev A.I."/>
            <person name="Golyshin P.N."/>
        </authorList>
    </citation>
    <scope>NUCLEOTIDE SEQUENCE [LARGE SCALE GENOMIC DNA]</scope>
    <source>
        <strain evidence="8">Berkeley</strain>
        <strain evidence="10">Y</strain>
    </source>
</reference>
<accession>A0A1V0N296</accession>
<dbReference type="InterPro" id="IPR000878">
    <property type="entry name" value="4pyrrol_Mease"/>
</dbReference>
<dbReference type="GO" id="GO:0032259">
    <property type="term" value="P:methylation"/>
    <property type="evidence" value="ECO:0007669"/>
    <property type="project" value="UniProtKB-KW"/>
</dbReference>
<dbReference type="PIRSF" id="PIRSF036427">
    <property type="entry name" value="Precrrn-2_mtase"/>
    <property type="match status" value="1"/>
</dbReference>
<evidence type="ECO:0000256" key="2">
    <source>
        <dbReference type="ARBA" id="ARBA00022573"/>
    </source>
</evidence>
<dbReference type="GO" id="GO:0009236">
    <property type="term" value="P:cobalamin biosynthetic process"/>
    <property type="evidence" value="ECO:0007669"/>
    <property type="project" value="UniProtKB-UniRule"/>
</dbReference>
<evidence type="ECO:0000313" key="11">
    <source>
        <dbReference type="Proteomes" id="UP000546917"/>
    </source>
</evidence>
<dbReference type="Pfam" id="PF00590">
    <property type="entry name" value="TP_methylase"/>
    <property type="match status" value="1"/>
</dbReference>
<dbReference type="KEGG" id="fai:FAD_0337"/>
<feature type="domain" description="Tetrapyrrole methylase" evidence="7">
    <location>
        <begin position="6"/>
        <end position="202"/>
    </location>
</feature>
<evidence type="ECO:0000256" key="4">
    <source>
        <dbReference type="ARBA" id="ARBA00022679"/>
    </source>
</evidence>
<evidence type="ECO:0000256" key="6">
    <source>
        <dbReference type="PIRNR" id="PIRNR036427"/>
    </source>
</evidence>
<dbReference type="InterPro" id="IPR014777">
    <property type="entry name" value="4pyrrole_Mease_sub1"/>
</dbReference>
<dbReference type="InterPro" id="IPR035996">
    <property type="entry name" value="4pyrrol_Methylase_sf"/>
</dbReference>
<dbReference type="RefSeq" id="WP_009887356.1">
    <property type="nucleotide sequence ID" value="NZ_CP015363.1"/>
</dbReference>
<keyword evidence="2" id="KW-0169">Cobalamin biosynthesis</keyword>
<dbReference type="GO" id="GO:0030788">
    <property type="term" value="F:precorrin-2 C20-methyltransferase activity"/>
    <property type="evidence" value="ECO:0007669"/>
    <property type="project" value="InterPro"/>
</dbReference>
<dbReference type="InterPro" id="IPR012382">
    <property type="entry name" value="CobI/CbiL"/>
</dbReference>
<keyword evidence="4 8" id="KW-0808">Transferase</keyword>
<evidence type="ECO:0000313" key="8">
    <source>
        <dbReference type="EMBL" id="ARD84258.1"/>
    </source>
</evidence>
<reference evidence="9 11" key="2">
    <citation type="submission" date="2020-05" db="EMBL/GenBank/DDBJ databases">
        <authorList>
            <person name="Zhang R."/>
        </authorList>
    </citation>
    <scope>NUCLEOTIDE SEQUENCE [LARGE SCALE GENOMIC DNA]</scope>
    <source>
        <strain evidence="9 11">DSM 28986</strain>
    </source>
</reference>
<proteinExistence type="inferred from homology"/>
<evidence type="ECO:0000256" key="5">
    <source>
        <dbReference type="ARBA" id="ARBA00022691"/>
    </source>
</evidence>
<organism evidence="8 10">
    <name type="scientific">Ferroplasma acidiphilum</name>
    <dbReference type="NCBI Taxonomy" id="74969"/>
    <lineage>
        <taxon>Archaea</taxon>
        <taxon>Methanobacteriati</taxon>
        <taxon>Thermoplasmatota</taxon>
        <taxon>Thermoplasmata</taxon>
        <taxon>Thermoplasmatales</taxon>
        <taxon>Ferroplasmaceae</taxon>
        <taxon>Ferroplasma</taxon>
    </lineage>
</organism>
<dbReference type="Gene3D" id="3.30.950.10">
    <property type="entry name" value="Methyltransferase, Cobalt-precorrin-4 Transmethylase, Domain 2"/>
    <property type="match status" value="1"/>
</dbReference>
<dbReference type="Proteomes" id="UP000546917">
    <property type="component" value="Unassembled WGS sequence"/>
</dbReference>
<dbReference type="CDD" id="cd11645">
    <property type="entry name" value="Precorrin_2_C20_MT"/>
    <property type="match status" value="1"/>
</dbReference>
<comment type="similarity">
    <text evidence="6">Belongs to the precorrin methyltransferase family.</text>
</comment>
<dbReference type="PANTHER" id="PTHR43467">
    <property type="entry name" value="COBALT-PRECORRIN-2 C(20)-METHYLTRANSFERASE"/>
    <property type="match status" value="1"/>
</dbReference>
<dbReference type="EMBL" id="JABGBP010000052">
    <property type="protein sequence ID" value="NOL59601.1"/>
    <property type="molecule type" value="Genomic_DNA"/>
</dbReference>
<dbReference type="Gene3D" id="3.40.1010.10">
    <property type="entry name" value="Cobalt-precorrin-4 Transmethylase, Domain 1"/>
    <property type="match status" value="1"/>
</dbReference>
<gene>
    <name evidence="8" type="ORF">FAD_0337</name>
    <name evidence="9" type="ORF">HLB00_01970</name>
</gene>
<evidence type="ECO:0000313" key="10">
    <source>
        <dbReference type="Proteomes" id="UP000192050"/>
    </source>
</evidence>
<evidence type="ECO:0000313" key="9">
    <source>
        <dbReference type="EMBL" id="NOL59601.1"/>
    </source>
</evidence>
<comment type="pathway">
    <text evidence="1">Cofactor biosynthesis; adenosylcobalamin biosynthesis.</text>
</comment>
<dbReference type="InterPro" id="IPR014776">
    <property type="entry name" value="4pyrrole_Mease_sub2"/>
</dbReference>
<evidence type="ECO:0000259" key="7">
    <source>
        <dbReference type="Pfam" id="PF00590"/>
    </source>
</evidence>
<keyword evidence="10" id="KW-1185">Reference proteome</keyword>
<dbReference type="EMBL" id="CP015363">
    <property type="protein sequence ID" value="ARD84258.1"/>
    <property type="molecule type" value="Genomic_DNA"/>
</dbReference>
<dbReference type="InterPro" id="IPR003043">
    <property type="entry name" value="Uropor_MeTrfase_CS"/>
</dbReference>
<evidence type="ECO:0000256" key="3">
    <source>
        <dbReference type="ARBA" id="ARBA00022603"/>
    </source>
</evidence>
<dbReference type="SUPFAM" id="SSF53790">
    <property type="entry name" value="Tetrapyrrole methylase"/>
    <property type="match status" value="1"/>
</dbReference>
<protein>
    <submittedName>
        <fullName evidence="9">Precorrin-2 C(20)-methyltransferase</fullName>
    </submittedName>
    <submittedName>
        <fullName evidence="8">Precorrin-2 C20-methyltransferase</fullName>
    </submittedName>
</protein>
<keyword evidence="3 8" id="KW-0489">Methyltransferase</keyword>